<dbReference type="SUPFAM" id="SSF103088">
    <property type="entry name" value="OmpA-like"/>
    <property type="match status" value="1"/>
</dbReference>
<reference evidence="5 6" key="1">
    <citation type="journal article" date="2015" name="Genome Announc.">
        <title>Complete Genome Sequence of the Novel Leech Symbiont Mucinivorans hirudinis M3T.</title>
        <authorList>
            <person name="Nelson M.C."/>
            <person name="Bomar L."/>
            <person name="Graf J."/>
        </authorList>
    </citation>
    <scope>NUCLEOTIDE SEQUENCE [LARGE SCALE GENOMIC DNA]</scope>
    <source>
        <strain evidence="6">M3</strain>
    </source>
</reference>
<feature type="domain" description="OmpA-like" evidence="4">
    <location>
        <begin position="272"/>
        <end position="382"/>
    </location>
</feature>
<sequence>MKKKLLLLTCLSLMVASSYAQEQQQEQIVNYRTSRIGDNWFFSVGAGGTVYLGAQNSGEFLNRLRPVAELSIGKWITPSVGVRLQGVYTPSFREYSVIHTSPFKEGEMLQKFNYMGVHSDFMLNLSSAIGGYKEDRVYEIIPYFGPSWSHINLADRPTYNEISVAGGIINRFRLSRTVDANLEMRAIMIHGRMDHSTVDNRLDFPVSVSAGITVRLGRNKDFKVVPYPDYTPYNKRIKSLEDDLTSLEGKNKKLQKELEDCNNKPAVEKVVTKYTDISSPCVLFFGLNKYKLTSRELTNLEYFVVNTLKKSPDKRYIIWGAADKETGTAAYNQVLSQKRAEFVLDILVNKYGLARDRFTIKAVGSSDNRFKEAQLNRVVIIE</sequence>
<organism evidence="5 6">
    <name type="scientific">Mucinivorans hirudinis</name>
    <dbReference type="NCBI Taxonomy" id="1433126"/>
    <lineage>
        <taxon>Bacteria</taxon>
        <taxon>Pseudomonadati</taxon>
        <taxon>Bacteroidota</taxon>
        <taxon>Bacteroidia</taxon>
        <taxon>Bacteroidales</taxon>
        <taxon>Rikenellaceae</taxon>
        <taxon>Mucinivorans</taxon>
    </lineage>
</organism>
<dbReference type="PROSITE" id="PS51123">
    <property type="entry name" value="OMPA_2"/>
    <property type="match status" value="1"/>
</dbReference>
<dbReference type="InterPro" id="IPR036737">
    <property type="entry name" value="OmpA-like_sf"/>
</dbReference>
<evidence type="ECO:0000313" key="5">
    <source>
        <dbReference type="EMBL" id="CDN30978.1"/>
    </source>
</evidence>
<feature type="signal peptide" evidence="3">
    <location>
        <begin position="1"/>
        <end position="20"/>
    </location>
</feature>
<feature type="chain" id="PRO_5001586418" evidence="3">
    <location>
        <begin position="21"/>
        <end position="382"/>
    </location>
</feature>
<dbReference type="OrthoDB" id="1453138at2"/>
<dbReference type="Proteomes" id="UP000027616">
    <property type="component" value="Chromosome I"/>
</dbReference>
<dbReference type="Gene3D" id="3.30.1330.60">
    <property type="entry name" value="OmpA-like domain"/>
    <property type="match status" value="1"/>
</dbReference>
<evidence type="ECO:0000259" key="4">
    <source>
        <dbReference type="PROSITE" id="PS51123"/>
    </source>
</evidence>
<feature type="coiled-coil region" evidence="2">
    <location>
        <begin position="237"/>
        <end position="264"/>
    </location>
</feature>
<dbReference type="Pfam" id="PF00691">
    <property type="entry name" value="OmpA"/>
    <property type="match status" value="1"/>
</dbReference>
<keyword evidence="6" id="KW-1185">Reference proteome</keyword>
<dbReference type="STRING" id="1433126.BN938_0878"/>
<evidence type="ECO:0000256" key="1">
    <source>
        <dbReference type="PROSITE-ProRule" id="PRU00473"/>
    </source>
</evidence>
<dbReference type="CDD" id="cd07185">
    <property type="entry name" value="OmpA_C-like"/>
    <property type="match status" value="1"/>
</dbReference>
<dbReference type="InterPro" id="IPR006665">
    <property type="entry name" value="OmpA-like"/>
</dbReference>
<dbReference type="eggNOG" id="COG2885">
    <property type="taxonomic scope" value="Bacteria"/>
</dbReference>
<keyword evidence="3" id="KW-0732">Signal</keyword>
<accession>A0A060RB23</accession>
<dbReference type="KEGG" id="rbc:BN938_0878"/>
<dbReference type="HOGENOM" id="CLU_058370_1_0_10"/>
<evidence type="ECO:0000256" key="2">
    <source>
        <dbReference type="SAM" id="Coils"/>
    </source>
</evidence>
<proteinExistence type="predicted"/>
<keyword evidence="1" id="KW-0472">Membrane</keyword>
<name>A0A060RB23_9BACT</name>
<dbReference type="GO" id="GO:0016020">
    <property type="term" value="C:membrane"/>
    <property type="evidence" value="ECO:0007669"/>
    <property type="project" value="UniProtKB-UniRule"/>
</dbReference>
<evidence type="ECO:0000256" key="3">
    <source>
        <dbReference type="SAM" id="SignalP"/>
    </source>
</evidence>
<protein>
    <submittedName>
        <fullName evidence="5">Major outer membrane protein OmpA</fullName>
    </submittedName>
</protein>
<gene>
    <name evidence="5" type="ORF">BN938_0878</name>
</gene>
<dbReference type="EMBL" id="HG934468">
    <property type="protein sequence ID" value="CDN30978.1"/>
    <property type="molecule type" value="Genomic_DNA"/>
</dbReference>
<evidence type="ECO:0000313" key="6">
    <source>
        <dbReference type="Proteomes" id="UP000027616"/>
    </source>
</evidence>
<dbReference type="AlphaFoldDB" id="A0A060RB23"/>
<keyword evidence="2" id="KW-0175">Coiled coil</keyword>